<name>A0A811QDC2_9POAL</name>
<feature type="compositionally biased region" description="Low complexity" evidence="1">
    <location>
        <begin position="81"/>
        <end position="96"/>
    </location>
</feature>
<dbReference type="EMBL" id="CAJGYO010000010">
    <property type="protein sequence ID" value="CAD6257056.1"/>
    <property type="molecule type" value="Genomic_DNA"/>
</dbReference>
<sequence>MAQQRSEVKSTRIQSNLQNESVFFSAEQELAKMSPLPSVPRPKYSLLGAASGGSRLTGAPMARWREGGADRHLPAGGATGRGRAPPLAGGPTARGGFFFLPGDDGATEPPCRLLANGIGGGGGRRCHTWLGPPTAARDRRRELLGFFCRDRNSEEGADAFEF</sequence>
<gene>
    <name evidence="2" type="ORF">NCGR_LOCUS40546</name>
</gene>
<comment type="caution">
    <text evidence="2">The sequence shown here is derived from an EMBL/GenBank/DDBJ whole genome shotgun (WGS) entry which is preliminary data.</text>
</comment>
<reference evidence="2" key="1">
    <citation type="submission" date="2020-10" db="EMBL/GenBank/DDBJ databases">
        <authorList>
            <person name="Han B."/>
            <person name="Lu T."/>
            <person name="Zhao Q."/>
            <person name="Huang X."/>
            <person name="Zhao Y."/>
        </authorList>
    </citation>
    <scope>NUCLEOTIDE SEQUENCE</scope>
</reference>
<protein>
    <submittedName>
        <fullName evidence="2">Uncharacterized protein</fullName>
    </submittedName>
</protein>
<evidence type="ECO:0000313" key="3">
    <source>
        <dbReference type="Proteomes" id="UP000604825"/>
    </source>
</evidence>
<organism evidence="2 3">
    <name type="scientific">Miscanthus lutarioriparius</name>
    <dbReference type="NCBI Taxonomy" id="422564"/>
    <lineage>
        <taxon>Eukaryota</taxon>
        <taxon>Viridiplantae</taxon>
        <taxon>Streptophyta</taxon>
        <taxon>Embryophyta</taxon>
        <taxon>Tracheophyta</taxon>
        <taxon>Spermatophyta</taxon>
        <taxon>Magnoliopsida</taxon>
        <taxon>Liliopsida</taxon>
        <taxon>Poales</taxon>
        <taxon>Poaceae</taxon>
        <taxon>PACMAD clade</taxon>
        <taxon>Panicoideae</taxon>
        <taxon>Andropogonodae</taxon>
        <taxon>Andropogoneae</taxon>
        <taxon>Saccharinae</taxon>
        <taxon>Miscanthus</taxon>
    </lineage>
</organism>
<proteinExistence type="predicted"/>
<keyword evidence="3" id="KW-1185">Reference proteome</keyword>
<feature type="region of interest" description="Disordered" evidence="1">
    <location>
        <begin position="65"/>
        <end position="100"/>
    </location>
</feature>
<dbReference type="Proteomes" id="UP000604825">
    <property type="component" value="Unassembled WGS sequence"/>
</dbReference>
<evidence type="ECO:0000256" key="1">
    <source>
        <dbReference type="SAM" id="MobiDB-lite"/>
    </source>
</evidence>
<evidence type="ECO:0000313" key="2">
    <source>
        <dbReference type="EMBL" id="CAD6257056.1"/>
    </source>
</evidence>
<dbReference type="AlphaFoldDB" id="A0A811QDC2"/>
<accession>A0A811QDC2</accession>